<dbReference type="AlphaFoldDB" id="A0A7W5FGS2"/>
<sequence length="167" mass="18874">MSIRLERVEAAHDVRVLDSAETFEMSKDGDEPEPEGTLSIITLNGEDGIQIAGTATALHRWLHRAQAHLTAKTGGPRILCVLDLSTNHLPRNVCDALDSYYGVTAHDTEYGWFLHVPSMLSEHRDHHADTVPDAVWRLWEYANDFGALYIRLDRDADRVDALPSWDW</sequence>
<feature type="domain" description="DUF5983" evidence="1">
    <location>
        <begin position="81"/>
        <end position="167"/>
    </location>
</feature>
<name>A0A7W5FGS2_9ACTN</name>
<dbReference type="Proteomes" id="UP000590749">
    <property type="component" value="Unassembled WGS sequence"/>
</dbReference>
<gene>
    <name evidence="2" type="ORF">FHR83_005419</name>
</gene>
<dbReference type="InterPro" id="IPR046025">
    <property type="entry name" value="DUF5983"/>
</dbReference>
<dbReference type="Pfam" id="PF19419">
    <property type="entry name" value="DUF5983"/>
    <property type="match status" value="1"/>
</dbReference>
<evidence type="ECO:0000259" key="1">
    <source>
        <dbReference type="Pfam" id="PF19419"/>
    </source>
</evidence>
<evidence type="ECO:0000313" key="2">
    <source>
        <dbReference type="EMBL" id="MBB3097735.1"/>
    </source>
</evidence>
<protein>
    <recommendedName>
        <fullName evidence="1">DUF5983 domain-containing protein</fullName>
    </recommendedName>
</protein>
<accession>A0A7W5FGS2</accession>
<dbReference type="EMBL" id="JACHXF010000012">
    <property type="protein sequence ID" value="MBB3097735.1"/>
    <property type="molecule type" value="Genomic_DNA"/>
</dbReference>
<reference evidence="2 3" key="1">
    <citation type="submission" date="2020-08" db="EMBL/GenBank/DDBJ databases">
        <title>Genomic Encyclopedia of Type Strains, Phase III (KMG-III): the genomes of soil and plant-associated and newly described type strains.</title>
        <authorList>
            <person name="Whitman W."/>
        </authorList>
    </citation>
    <scope>NUCLEOTIDE SEQUENCE [LARGE SCALE GENOMIC DNA]</scope>
    <source>
        <strain evidence="2 3">CECT 3287</strain>
    </source>
</reference>
<comment type="caution">
    <text evidence="2">The sequence shown here is derived from an EMBL/GenBank/DDBJ whole genome shotgun (WGS) entry which is preliminary data.</text>
</comment>
<evidence type="ECO:0000313" key="3">
    <source>
        <dbReference type="Proteomes" id="UP000590749"/>
    </source>
</evidence>
<dbReference type="RefSeq" id="WP_183223141.1">
    <property type="nucleotide sequence ID" value="NZ_BMPW01000019.1"/>
</dbReference>
<organism evidence="2 3">
    <name type="scientific">Actinoplanes campanulatus</name>
    <dbReference type="NCBI Taxonomy" id="113559"/>
    <lineage>
        <taxon>Bacteria</taxon>
        <taxon>Bacillati</taxon>
        <taxon>Actinomycetota</taxon>
        <taxon>Actinomycetes</taxon>
        <taxon>Micromonosporales</taxon>
        <taxon>Micromonosporaceae</taxon>
        <taxon>Actinoplanes</taxon>
    </lineage>
</organism>
<keyword evidence="3" id="KW-1185">Reference proteome</keyword>
<proteinExistence type="predicted"/>